<sequence length="188" mass="19416">MGVVAVPIIIAAAGAAAKGASSAMIMGKQTEVLRTRLAQERLQNTEQNRMRDEQVSKVLSAQTAQEAARGISPSSASFSAIQQDTFDKFSEDRQARSLQLAFSSASIKQQEDNIRRTLIGAAWGNPLAVIQLIGAKNVSAVGTAIGGAMSKGGAGASASGTAAQTGTGTELARLPGDPATTQRRSLLF</sequence>
<protein>
    <submittedName>
        <fullName evidence="2">Uncharacterized protein</fullName>
    </submittedName>
</protein>
<name>A0A0F9SMK5_9ZZZZ</name>
<reference evidence="2" key="1">
    <citation type="journal article" date="2015" name="Nature">
        <title>Complex archaea that bridge the gap between prokaryotes and eukaryotes.</title>
        <authorList>
            <person name="Spang A."/>
            <person name="Saw J.H."/>
            <person name="Jorgensen S.L."/>
            <person name="Zaremba-Niedzwiedzka K."/>
            <person name="Martijn J."/>
            <person name="Lind A.E."/>
            <person name="van Eijk R."/>
            <person name="Schleper C."/>
            <person name="Guy L."/>
            <person name="Ettema T.J."/>
        </authorList>
    </citation>
    <scope>NUCLEOTIDE SEQUENCE</scope>
</reference>
<gene>
    <name evidence="2" type="ORF">LCGC14_0432800</name>
</gene>
<evidence type="ECO:0000313" key="2">
    <source>
        <dbReference type="EMBL" id="KKN70255.1"/>
    </source>
</evidence>
<proteinExistence type="predicted"/>
<evidence type="ECO:0000256" key="1">
    <source>
        <dbReference type="SAM" id="MobiDB-lite"/>
    </source>
</evidence>
<feature type="compositionally biased region" description="Polar residues" evidence="1">
    <location>
        <begin position="179"/>
        <end position="188"/>
    </location>
</feature>
<comment type="caution">
    <text evidence="2">The sequence shown here is derived from an EMBL/GenBank/DDBJ whole genome shotgun (WGS) entry which is preliminary data.</text>
</comment>
<dbReference type="AlphaFoldDB" id="A0A0F9SMK5"/>
<feature type="compositionally biased region" description="Low complexity" evidence="1">
    <location>
        <begin position="156"/>
        <end position="172"/>
    </location>
</feature>
<accession>A0A0F9SMK5</accession>
<feature type="region of interest" description="Disordered" evidence="1">
    <location>
        <begin position="152"/>
        <end position="188"/>
    </location>
</feature>
<organism evidence="2">
    <name type="scientific">marine sediment metagenome</name>
    <dbReference type="NCBI Taxonomy" id="412755"/>
    <lineage>
        <taxon>unclassified sequences</taxon>
        <taxon>metagenomes</taxon>
        <taxon>ecological metagenomes</taxon>
    </lineage>
</organism>
<dbReference type="EMBL" id="LAZR01000407">
    <property type="protein sequence ID" value="KKN70255.1"/>
    <property type="molecule type" value="Genomic_DNA"/>
</dbReference>